<dbReference type="PANTHER" id="PTHR30121">
    <property type="entry name" value="UNCHARACTERIZED PROTEIN YJGR-RELATED"/>
    <property type="match status" value="1"/>
</dbReference>
<evidence type="ECO:0000259" key="2">
    <source>
        <dbReference type="Pfam" id="PF19044"/>
    </source>
</evidence>
<dbReference type="Gene3D" id="3.40.50.300">
    <property type="entry name" value="P-loop containing nucleotide triphosphate hydrolases"/>
    <property type="match status" value="1"/>
</dbReference>
<dbReference type="InterPro" id="IPR051162">
    <property type="entry name" value="T4SS_component"/>
</dbReference>
<feature type="region of interest" description="Disordered" evidence="1">
    <location>
        <begin position="1"/>
        <end position="29"/>
    </location>
</feature>
<feature type="compositionally biased region" description="Basic and acidic residues" evidence="1">
    <location>
        <begin position="9"/>
        <end position="21"/>
    </location>
</feature>
<proteinExistence type="predicted"/>
<evidence type="ECO:0000256" key="1">
    <source>
        <dbReference type="SAM" id="MobiDB-lite"/>
    </source>
</evidence>
<dbReference type="SUPFAM" id="SSF52540">
    <property type="entry name" value="P-loop containing nucleoside triphosphate hydrolases"/>
    <property type="match status" value="1"/>
</dbReference>
<dbReference type="Proteomes" id="UP001500751">
    <property type="component" value="Unassembled WGS sequence"/>
</dbReference>
<dbReference type="EMBL" id="BAAAQN010000028">
    <property type="protein sequence ID" value="GAA2039308.1"/>
    <property type="molecule type" value="Genomic_DNA"/>
</dbReference>
<feature type="domain" description="TraG P-loop" evidence="2">
    <location>
        <begin position="443"/>
        <end position="550"/>
    </location>
</feature>
<evidence type="ECO:0000313" key="3">
    <source>
        <dbReference type="EMBL" id="GAA2039308.1"/>
    </source>
</evidence>
<feature type="compositionally biased region" description="Acidic residues" evidence="1">
    <location>
        <begin position="592"/>
        <end position="617"/>
    </location>
</feature>
<dbReference type="InterPro" id="IPR043964">
    <property type="entry name" value="P-loop_TraG"/>
</dbReference>
<accession>A0ABN2UL74</accession>
<keyword evidence="4" id="KW-1185">Reference proteome</keyword>
<sequence length="638" mass="68453">MKLTALAGKRRDPEPTREPVRAAEAMPAPESVTVAPRHLRIGDMYAASFAVTGFPSEVGAGWLEPLLTYPGRLDVSLHVEPIETQVAAERLRRQRARFESGRRADFEKGRLADPYAEAAAEDATELAYRLARGEGRLFRVGLYLTVYAGSEKALAEQVSAVKSLAAGLLLQMQPTSFRALAGWTSCLPLGVDAIKLRRTFDTASLASAFPFTSPDLSPIDPTDTAAPDGILYGVNAASSGLVIYDRWAQDNYNSIVLARSGAGKSFFSKLEILRSLYRGVQVLIVDPENEYERLAAFAGGAYLDLGAEGVRLNPFDLPEGADKTAGKTNALIRRALFLHTFICVLLGEQLGPGERAALDRGVLAAYAAVGITSDPRTWARTAPILSDLADALLAQGTPEATSLAARLEPFTIGSWAGLFDGPTTTAPSGHLQVFCLRHLPDELKTVGTLLVLDTVWRQVTSRERRRRLVVVDEAWILMREPEGAKFLLRMAKAARKWWAGLAVITQDTADVLSTDLGRAVVANASTQILLRQAPQALDAVADAFHLSAGERDFLATAPVGTGLLAAGEQRVAFAAVASETEYAVATTNPADLVDDEEPDDYFDPELEADATDSDSDSDAVSAPAFSTADLDDPDGALL</sequence>
<protein>
    <recommendedName>
        <fullName evidence="2">TraG P-loop domain-containing protein</fullName>
    </recommendedName>
</protein>
<evidence type="ECO:0000313" key="4">
    <source>
        <dbReference type="Proteomes" id="UP001500751"/>
    </source>
</evidence>
<gene>
    <name evidence="3" type="ORF">GCM10009839_46520</name>
</gene>
<dbReference type="PANTHER" id="PTHR30121:SF6">
    <property type="entry name" value="SLR6007 PROTEIN"/>
    <property type="match status" value="1"/>
</dbReference>
<name>A0ABN2UL74_9ACTN</name>
<feature type="compositionally biased region" description="Acidic residues" evidence="1">
    <location>
        <begin position="629"/>
        <end position="638"/>
    </location>
</feature>
<reference evidence="3 4" key="1">
    <citation type="journal article" date="2019" name="Int. J. Syst. Evol. Microbiol.">
        <title>The Global Catalogue of Microorganisms (GCM) 10K type strain sequencing project: providing services to taxonomists for standard genome sequencing and annotation.</title>
        <authorList>
            <consortium name="The Broad Institute Genomics Platform"/>
            <consortium name="The Broad Institute Genome Sequencing Center for Infectious Disease"/>
            <person name="Wu L."/>
            <person name="Ma J."/>
        </authorList>
    </citation>
    <scope>NUCLEOTIDE SEQUENCE [LARGE SCALE GENOMIC DNA]</scope>
    <source>
        <strain evidence="3 4">JCM 16014</strain>
    </source>
</reference>
<feature type="domain" description="TraG P-loop" evidence="2">
    <location>
        <begin position="249"/>
        <end position="330"/>
    </location>
</feature>
<dbReference type="RefSeq" id="WP_344667755.1">
    <property type="nucleotide sequence ID" value="NZ_BAAAQN010000028.1"/>
</dbReference>
<feature type="region of interest" description="Disordered" evidence="1">
    <location>
        <begin position="587"/>
        <end position="638"/>
    </location>
</feature>
<comment type="caution">
    <text evidence="3">The sequence shown here is derived from an EMBL/GenBank/DDBJ whole genome shotgun (WGS) entry which is preliminary data.</text>
</comment>
<organism evidence="3 4">
    <name type="scientific">Catenulispora yoronensis</name>
    <dbReference type="NCBI Taxonomy" id="450799"/>
    <lineage>
        <taxon>Bacteria</taxon>
        <taxon>Bacillati</taxon>
        <taxon>Actinomycetota</taxon>
        <taxon>Actinomycetes</taxon>
        <taxon>Catenulisporales</taxon>
        <taxon>Catenulisporaceae</taxon>
        <taxon>Catenulispora</taxon>
    </lineage>
</organism>
<dbReference type="Gene3D" id="1.10.8.730">
    <property type="match status" value="1"/>
</dbReference>
<dbReference type="Pfam" id="PF19044">
    <property type="entry name" value="P-loop_TraG"/>
    <property type="match status" value="2"/>
</dbReference>
<dbReference type="InterPro" id="IPR027417">
    <property type="entry name" value="P-loop_NTPase"/>
</dbReference>